<feature type="signal peptide" evidence="4">
    <location>
        <begin position="1"/>
        <end position="21"/>
    </location>
</feature>
<evidence type="ECO:0000256" key="3">
    <source>
        <dbReference type="ARBA" id="ARBA00022729"/>
    </source>
</evidence>
<comment type="subcellular location">
    <subcellularLocation>
        <location evidence="1">Periplasm</location>
    </subcellularLocation>
</comment>
<gene>
    <name evidence="7" type="primary">efeO</name>
    <name evidence="7" type="ORF">J4573_05000</name>
</gene>
<dbReference type="Pfam" id="PF13473">
    <property type="entry name" value="Cupredoxin_1"/>
    <property type="match status" value="1"/>
</dbReference>
<dbReference type="Pfam" id="PF09375">
    <property type="entry name" value="Peptidase_M75"/>
    <property type="match status" value="1"/>
</dbReference>
<feature type="domain" description="EfeO-type cupredoxin-like" evidence="6">
    <location>
        <begin position="17"/>
        <end position="112"/>
    </location>
</feature>
<dbReference type="CDD" id="cd14656">
    <property type="entry name" value="Imelysin-like_EfeO"/>
    <property type="match status" value="1"/>
</dbReference>
<evidence type="ECO:0000313" key="8">
    <source>
        <dbReference type="Proteomes" id="UP000669179"/>
    </source>
</evidence>
<dbReference type="InterPro" id="IPR034981">
    <property type="entry name" value="Imelysin-like_EfeO/Algp7"/>
</dbReference>
<name>A0A939P6N7_9ACTN</name>
<dbReference type="NCBIfam" id="NF041757">
    <property type="entry name" value="EfeO"/>
    <property type="match status" value="1"/>
</dbReference>
<dbReference type="PANTHER" id="PTHR39192:SF1">
    <property type="entry name" value="IRON UPTAKE SYSTEM COMPONENT EFEO"/>
    <property type="match status" value="1"/>
</dbReference>
<proteinExistence type="inferred from homology"/>
<dbReference type="InterPro" id="IPR038352">
    <property type="entry name" value="Imelysin_sf"/>
</dbReference>
<dbReference type="PANTHER" id="PTHR39192">
    <property type="entry name" value="IRON UPTAKE SYSTEM COMPONENT EFEO"/>
    <property type="match status" value="1"/>
</dbReference>
<dbReference type="RefSeq" id="WP_208254041.1">
    <property type="nucleotide sequence ID" value="NZ_JAGEOJ010000002.1"/>
</dbReference>
<dbReference type="InterPro" id="IPR050894">
    <property type="entry name" value="EfeM/EfeO_iron_uptake"/>
</dbReference>
<accession>A0A939P6N7</accession>
<dbReference type="EMBL" id="JAGEOJ010000002">
    <property type="protein sequence ID" value="MBO2446435.1"/>
    <property type="molecule type" value="Genomic_DNA"/>
</dbReference>
<comment type="caution">
    <text evidence="7">The sequence shown here is derived from an EMBL/GenBank/DDBJ whole genome shotgun (WGS) entry which is preliminary data.</text>
</comment>
<evidence type="ECO:0000259" key="5">
    <source>
        <dbReference type="Pfam" id="PF09375"/>
    </source>
</evidence>
<dbReference type="AlphaFoldDB" id="A0A939P6N7"/>
<keyword evidence="3 4" id="KW-0732">Signal</keyword>
<evidence type="ECO:0000313" key="7">
    <source>
        <dbReference type="EMBL" id="MBO2446435.1"/>
    </source>
</evidence>
<dbReference type="InterPro" id="IPR028096">
    <property type="entry name" value="EfeO_Cupredoxin"/>
</dbReference>
<evidence type="ECO:0000259" key="6">
    <source>
        <dbReference type="Pfam" id="PF13473"/>
    </source>
</evidence>
<sequence length="377" mass="39707">MRPAHVLAFAGVTALSLSVLAGCGGDDKADASGAVKVTASDDKCEVAKKDLPAGKTTFKVTNKGGKPNEFEILKSDGKILSERENIGPGTTVDFVVNLPAGAYKALCSAGQTGKGPTQDLTVSGTGAATGTDPRLAQAATDYKAYVTVKVDDTLAKTGEFVAAVKAGDVAKAKELYAPSRVGWETIEPVAEKFGDIDPKVDAREADLKPDEKAAWGGWHYLEKQLWKDGKAKGNDKIADELMANLETLKSRLPGLTLDPVNDMAGGAKELLDEVATGKVTGEEEAFSHTDLVDFKANVDGAEKVYTLLKPVVQEKDAALAKELDDNFAAVQTLLKKHEKGDTYVSYDKVGKADRKELADAVNALGEPLSKLGGVVAK</sequence>
<evidence type="ECO:0000256" key="2">
    <source>
        <dbReference type="ARBA" id="ARBA00005989"/>
    </source>
</evidence>
<dbReference type="InterPro" id="IPR053377">
    <property type="entry name" value="Iron_uptake_EfeM/EfeO"/>
</dbReference>
<dbReference type="GO" id="GO:0042597">
    <property type="term" value="C:periplasmic space"/>
    <property type="evidence" value="ECO:0007669"/>
    <property type="project" value="UniProtKB-SubCell"/>
</dbReference>
<dbReference type="InterPro" id="IPR018976">
    <property type="entry name" value="Imelysin-like"/>
</dbReference>
<dbReference type="Gene3D" id="2.60.40.420">
    <property type="entry name" value="Cupredoxins - blue copper proteins"/>
    <property type="match status" value="1"/>
</dbReference>
<dbReference type="NCBIfam" id="NF007697">
    <property type="entry name" value="PRK10378.1"/>
    <property type="match status" value="1"/>
</dbReference>
<dbReference type="InterPro" id="IPR008972">
    <property type="entry name" value="Cupredoxin"/>
</dbReference>
<organism evidence="7 8">
    <name type="scientific">Actinomadura barringtoniae</name>
    <dbReference type="NCBI Taxonomy" id="1427535"/>
    <lineage>
        <taxon>Bacteria</taxon>
        <taxon>Bacillati</taxon>
        <taxon>Actinomycetota</taxon>
        <taxon>Actinomycetes</taxon>
        <taxon>Streptosporangiales</taxon>
        <taxon>Thermomonosporaceae</taxon>
        <taxon>Actinomadura</taxon>
    </lineage>
</organism>
<protein>
    <submittedName>
        <fullName evidence="7">Iron uptake system protein EfeO</fullName>
    </submittedName>
</protein>
<reference evidence="7" key="1">
    <citation type="submission" date="2021-03" db="EMBL/GenBank/DDBJ databases">
        <authorList>
            <person name="Kanchanasin P."/>
            <person name="Saeng-In P."/>
            <person name="Phongsopitanun W."/>
            <person name="Yuki M."/>
            <person name="Kudo T."/>
            <person name="Ohkuma M."/>
            <person name="Tanasupawat S."/>
        </authorList>
    </citation>
    <scope>NUCLEOTIDE SEQUENCE</scope>
    <source>
        <strain evidence="7">GKU 128</strain>
    </source>
</reference>
<comment type="similarity">
    <text evidence="2">Belongs to the EfeM/EfeO family.</text>
</comment>
<evidence type="ECO:0000256" key="1">
    <source>
        <dbReference type="ARBA" id="ARBA00004418"/>
    </source>
</evidence>
<feature type="chain" id="PRO_5039444039" evidence="4">
    <location>
        <begin position="22"/>
        <end position="377"/>
    </location>
</feature>
<dbReference type="Proteomes" id="UP000669179">
    <property type="component" value="Unassembled WGS sequence"/>
</dbReference>
<evidence type="ECO:0000256" key="4">
    <source>
        <dbReference type="SAM" id="SignalP"/>
    </source>
</evidence>
<feature type="domain" description="Imelysin-like" evidence="5">
    <location>
        <begin position="139"/>
        <end position="371"/>
    </location>
</feature>
<dbReference type="Gene3D" id="1.20.1420.20">
    <property type="entry name" value="M75 peptidase, HXXE motif"/>
    <property type="match status" value="1"/>
</dbReference>
<dbReference type="PROSITE" id="PS51257">
    <property type="entry name" value="PROKAR_LIPOPROTEIN"/>
    <property type="match status" value="1"/>
</dbReference>
<keyword evidence="8" id="KW-1185">Reference proteome</keyword>